<comment type="cofactor">
    <cofactor evidence="1 13">
        <name>Mg(2+)</name>
        <dbReference type="ChEBI" id="CHEBI:18420"/>
    </cofactor>
</comment>
<evidence type="ECO:0000256" key="10">
    <source>
        <dbReference type="ARBA" id="ARBA00022726"/>
    </source>
</evidence>
<dbReference type="InterPro" id="IPR050408">
    <property type="entry name" value="HGPRT"/>
</dbReference>
<evidence type="ECO:0000313" key="15">
    <source>
        <dbReference type="EMBL" id="KAJ1922308.1"/>
    </source>
</evidence>
<comment type="pathway">
    <text evidence="3 13">Purine metabolism; IMP biosynthesis via salvage pathway; IMP from hypoxanthine: step 1/1.</text>
</comment>
<evidence type="ECO:0000256" key="5">
    <source>
        <dbReference type="ARBA" id="ARBA00011895"/>
    </source>
</evidence>
<dbReference type="CDD" id="cd06223">
    <property type="entry name" value="PRTases_typeI"/>
    <property type="match status" value="1"/>
</dbReference>
<reference evidence="15" key="1">
    <citation type="submission" date="2022-07" db="EMBL/GenBank/DDBJ databases">
        <title>Phylogenomic reconstructions and comparative analyses of Kickxellomycotina fungi.</title>
        <authorList>
            <person name="Reynolds N.K."/>
            <person name="Stajich J.E."/>
            <person name="Barry K."/>
            <person name="Grigoriev I.V."/>
            <person name="Crous P."/>
            <person name="Smith M.E."/>
        </authorList>
    </citation>
    <scope>NUCLEOTIDE SEQUENCE</scope>
    <source>
        <strain evidence="15">NBRC 100468</strain>
    </source>
</reference>
<evidence type="ECO:0000313" key="16">
    <source>
        <dbReference type="Proteomes" id="UP001150538"/>
    </source>
</evidence>
<keyword evidence="12 13" id="KW-0460">Magnesium</keyword>
<dbReference type="Proteomes" id="UP001150538">
    <property type="component" value="Unassembled WGS sequence"/>
</dbReference>
<keyword evidence="8 13" id="KW-0808">Transferase</keyword>
<evidence type="ECO:0000259" key="14">
    <source>
        <dbReference type="Pfam" id="PF00156"/>
    </source>
</evidence>
<dbReference type="Gene3D" id="3.40.50.2020">
    <property type="match status" value="1"/>
</dbReference>
<proteinExistence type="inferred from homology"/>
<keyword evidence="10 13" id="KW-0660">Purine salvage</keyword>
<gene>
    <name evidence="15" type="ORF">H4219_000170</name>
</gene>
<keyword evidence="7 13" id="KW-0328">Glycosyltransferase</keyword>
<comment type="catalytic activity">
    <reaction evidence="13">
        <text>IMP + diphosphate = hypoxanthine + 5-phospho-alpha-D-ribose 1-diphosphate</text>
        <dbReference type="Rhea" id="RHEA:17973"/>
        <dbReference type="ChEBI" id="CHEBI:17368"/>
        <dbReference type="ChEBI" id="CHEBI:33019"/>
        <dbReference type="ChEBI" id="CHEBI:58017"/>
        <dbReference type="ChEBI" id="CHEBI:58053"/>
        <dbReference type="EC" id="2.4.2.8"/>
    </reaction>
</comment>
<accession>A0A9W8ABS8</accession>
<evidence type="ECO:0000256" key="13">
    <source>
        <dbReference type="RuleBase" id="RU364099"/>
    </source>
</evidence>
<evidence type="ECO:0000256" key="9">
    <source>
        <dbReference type="ARBA" id="ARBA00022723"/>
    </source>
</evidence>
<dbReference type="GO" id="GO:0006178">
    <property type="term" value="P:guanine salvage"/>
    <property type="evidence" value="ECO:0007669"/>
    <property type="project" value="TreeGrafter"/>
</dbReference>
<dbReference type="Pfam" id="PF00156">
    <property type="entry name" value="Pribosyltran"/>
    <property type="match status" value="1"/>
</dbReference>
<dbReference type="GO" id="GO:0000287">
    <property type="term" value="F:magnesium ion binding"/>
    <property type="evidence" value="ECO:0007669"/>
    <property type="project" value="TreeGrafter"/>
</dbReference>
<protein>
    <recommendedName>
        <fullName evidence="5 13">Hypoxanthine phosphoribosyltransferase</fullName>
        <ecNumber evidence="5 13">2.4.2.8</ecNumber>
    </recommendedName>
</protein>
<dbReference type="PANTHER" id="PTHR43340">
    <property type="entry name" value="HYPOXANTHINE-GUANINE PHOSPHORIBOSYLTRANSFERASE"/>
    <property type="match status" value="1"/>
</dbReference>
<dbReference type="InterPro" id="IPR029057">
    <property type="entry name" value="PRTase-like"/>
</dbReference>
<keyword evidence="16" id="KW-1185">Reference proteome</keyword>
<organism evidence="15 16">
    <name type="scientific">Mycoemilia scoparia</name>
    <dbReference type="NCBI Taxonomy" id="417184"/>
    <lineage>
        <taxon>Eukaryota</taxon>
        <taxon>Fungi</taxon>
        <taxon>Fungi incertae sedis</taxon>
        <taxon>Zoopagomycota</taxon>
        <taxon>Kickxellomycotina</taxon>
        <taxon>Kickxellomycetes</taxon>
        <taxon>Kickxellales</taxon>
        <taxon>Kickxellaceae</taxon>
        <taxon>Mycoemilia</taxon>
    </lineage>
</organism>
<evidence type="ECO:0000256" key="11">
    <source>
        <dbReference type="ARBA" id="ARBA00022741"/>
    </source>
</evidence>
<dbReference type="GO" id="GO:0032264">
    <property type="term" value="P:IMP salvage"/>
    <property type="evidence" value="ECO:0007669"/>
    <property type="project" value="TreeGrafter"/>
</dbReference>
<comment type="subcellular location">
    <subcellularLocation>
        <location evidence="2 13">Cytoplasm</location>
    </subcellularLocation>
</comment>
<dbReference type="InterPro" id="IPR000836">
    <property type="entry name" value="PRTase_dom"/>
</dbReference>
<name>A0A9W8ABS8_9FUNG</name>
<dbReference type="PANTHER" id="PTHR43340:SF1">
    <property type="entry name" value="HYPOXANTHINE PHOSPHORIBOSYLTRANSFERASE"/>
    <property type="match status" value="1"/>
</dbReference>
<evidence type="ECO:0000256" key="2">
    <source>
        <dbReference type="ARBA" id="ARBA00004496"/>
    </source>
</evidence>
<comment type="similarity">
    <text evidence="4 13">Belongs to the purine/pyrimidine phosphoribosyltransferase family.</text>
</comment>
<comment type="caution">
    <text evidence="15">The sequence shown here is derived from an EMBL/GenBank/DDBJ whole genome shotgun (WGS) entry which is preliminary data.</text>
</comment>
<keyword evidence="11 13" id="KW-0547">Nucleotide-binding</keyword>
<evidence type="ECO:0000256" key="3">
    <source>
        <dbReference type="ARBA" id="ARBA00004669"/>
    </source>
</evidence>
<dbReference type="GO" id="GO:0046100">
    <property type="term" value="P:hypoxanthine metabolic process"/>
    <property type="evidence" value="ECO:0007669"/>
    <property type="project" value="TreeGrafter"/>
</dbReference>
<dbReference type="GO" id="GO:0004422">
    <property type="term" value="F:hypoxanthine phosphoribosyltransferase activity"/>
    <property type="evidence" value="ECO:0007669"/>
    <property type="project" value="InterPro"/>
</dbReference>
<dbReference type="GO" id="GO:0032263">
    <property type="term" value="P:GMP salvage"/>
    <property type="evidence" value="ECO:0007669"/>
    <property type="project" value="TreeGrafter"/>
</dbReference>
<dbReference type="SUPFAM" id="SSF53271">
    <property type="entry name" value="PRTase-like"/>
    <property type="match status" value="1"/>
</dbReference>
<keyword evidence="9 13" id="KW-0479">Metal-binding</keyword>
<dbReference type="GO" id="GO:0006166">
    <property type="term" value="P:purine ribonucleoside salvage"/>
    <property type="evidence" value="ECO:0007669"/>
    <property type="project" value="UniProtKB-KW"/>
</dbReference>
<feature type="domain" description="Phosphoribosyltransferase" evidence="14">
    <location>
        <begin position="42"/>
        <end position="197"/>
    </location>
</feature>
<dbReference type="GO" id="GO:0000166">
    <property type="term" value="F:nucleotide binding"/>
    <property type="evidence" value="ECO:0007669"/>
    <property type="project" value="UniProtKB-KW"/>
</dbReference>
<evidence type="ECO:0000256" key="7">
    <source>
        <dbReference type="ARBA" id="ARBA00022676"/>
    </source>
</evidence>
<evidence type="ECO:0000256" key="1">
    <source>
        <dbReference type="ARBA" id="ARBA00001946"/>
    </source>
</evidence>
<evidence type="ECO:0000256" key="8">
    <source>
        <dbReference type="ARBA" id="ARBA00022679"/>
    </source>
</evidence>
<evidence type="ECO:0000256" key="4">
    <source>
        <dbReference type="ARBA" id="ARBA00008391"/>
    </source>
</evidence>
<dbReference type="FunFam" id="3.40.50.2020:FF:000053">
    <property type="entry name" value="Hypoxanthine phosphoribosyltransferase"/>
    <property type="match status" value="1"/>
</dbReference>
<dbReference type="InterPro" id="IPR005904">
    <property type="entry name" value="Hxn_phspho_trans"/>
</dbReference>
<dbReference type="AlphaFoldDB" id="A0A9W8ABS8"/>
<sequence length="221" mass="25486">MAKDRQEPWIDVTQEKFNYDSDYFVIPEHYEEDVGNVLIPHGLIMDRINKLAQLITSEFNERLTVCCVLKGGHQFFADLVNAIKKRSTQKGKTLPVSFEFIRVKSYHNDQSTGKVQISLSEDELKDFKDKDILIVEDIIDTGRTMKALLEFLKDYQPRTVKVASLLVKKTPKSNGYIPDYVGFAVPDLFVVGYCLDYNDYFRDLDHICIISDKGRAKYALQ</sequence>
<evidence type="ECO:0000256" key="6">
    <source>
        <dbReference type="ARBA" id="ARBA00022490"/>
    </source>
</evidence>
<dbReference type="GO" id="GO:0005829">
    <property type="term" value="C:cytosol"/>
    <property type="evidence" value="ECO:0007669"/>
    <property type="project" value="TreeGrafter"/>
</dbReference>
<dbReference type="EC" id="2.4.2.8" evidence="5 13"/>
<dbReference type="EMBL" id="JANBPU010000001">
    <property type="protein sequence ID" value="KAJ1922308.1"/>
    <property type="molecule type" value="Genomic_DNA"/>
</dbReference>
<dbReference type="OrthoDB" id="9449045at2759"/>
<evidence type="ECO:0000256" key="12">
    <source>
        <dbReference type="ARBA" id="ARBA00022842"/>
    </source>
</evidence>
<keyword evidence="6 13" id="KW-0963">Cytoplasm</keyword>
<dbReference type="NCBIfam" id="TIGR01203">
    <property type="entry name" value="HGPRTase"/>
    <property type="match status" value="1"/>
</dbReference>